<dbReference type="GO" id="GO:0005737">
    <property type="term" value="C:cytoplasm"/>
    <property type="evidence" value="ECO:0007669"/>
    <property type="project" value="TreeGrafter"/>
</dbReference>
<evidence type="ECO:0000259" key="1">
    <source>
        <dbReference type="PROSITE" id="PS51416"/>
    </source>
</evidence>
<dbReference type="Gene3D" id="2.30.30.40">
    <property type="entry name" value="SH3 Domains"/>
    <property type="match status" value="2"/>
</dbReference>
<feature type="non-terminal residue" evidence="2">
    <location>
        <position position="1"/>
    </location>
</feature>
<dbReference type="PANTHER" id="PTHR24202:SF4">
    <property type="entry name" value="E3 UBIQUITIN-PROTEIN LIGASE MIB2-RELATED"/>
    <property type="match status" value="1"/>
</dbReference>
<dbReference type="GO" id="GO:0046872">
    <property type="term" value="F:metal ion binding"/>
    <property type="evidence" value="ECO:0007669"/>
    <property type="project" value="InterPro"/>
</dbReference>
<dbReference type="GO" id="GO:0004842">
    <property type="term" value="F:ubiquitin-protein transferase activity"/>
    <property type="evidence" value="ECO:0007669"/>
    <property type="project" value="InterPro"/>
</dbReference>
<dbReference type="GO" id="GO:0016567">
    <property type="term" value="P:protein ubiquitination"/>
    <property type="evidence" value="ECO:0007669"/>
    <property type="project" value="InterPro"/>
</dbReference>
<dbReference type="Pfam" id="PF06701">
    <property type="entry name" value="MIB_HERC2"/>
    <property type="match status" value="2"/>
</dbReference>
<dbReference type="PANTHER" id="PTHR24202">
    <property type="entry name" value="E3 UBIQUITIN-PROTEIN LIGASE MIB2"/>
    <property type="match status" value="1"/>
</dbReference>
<accession>A0A9K3CPS2</accession>
<dbReference type="EMBL" id="BDIP01000166">
    <property type="protein sequence ID" value="GIQ80417.1"/>
    <property type="molecule type" value="Genomic_DNA"/>
</dbReference>
<name>A0A9K3CPS2_9EUKA</name>
<organism evidence="2 3">
    <name type="scientific">Kipferlia bialata</name>
    <dbReference type="NCBI Taxonomy" id="797122"/>
    <lineage>
        <taxon>Eukaryota</taxon>
        <taxon>Metamonada</taxon>
        <taxon>Carpediemonas-like organisms</taxon>
        <taxon>Kipferlia</taxon>
    </lineage>
</organism>
<dbReference type="AlphaFoldDB" id="A0A9K3CPS2"/>
<gene>
    <name evidence="2" type="ORF">KIPB_001214</name>
</gene>
<dbReference type="PROSITE" id="PS51416">
    <property type="entry name" value="MIB_HERC2"/>
    <property type="match status" value="2"/>
</dbReference>
<dbReference type="Proteomes" id="UP000265618">
    <property type="component" value="Unassembled WGS sequence"/>
</dbReference>
<feature type="domain" description="MIB/HERC2" evidence="1">
    <location>
        <begin position="230"/>
        <end position="303"/>
    </location>
</feature>
<keyword evidence="3" id="KW-1185">Reference proteome</keyword>
<evidence type="ECO:0000313" key="2">
    <source>
        <dbReference type="EMBL" id="GIQ80417.1"/>
    </source>
</evidence>
<protein>
    <recommendedName>
        <fullName evidence="1">MIB/HERC2 domain-containing protein</fullName>
    </recommendedName>
</protein>
<proteinExistence type="predicted"/>
<dbReference type="SUPFAM" id="SSF159034">
    <property type="entry name" value="Mib/herc2 domain-like"/>
    <property type="match status" value="2"/>
</dbReference>
<dbReference type="InterPro" id="IPR010606">
    <property type="entry name" value="Mib_Herc2"/>
</dbReference>
<comment type="caution">
    <text evidence="2">The sequence shown here is derived from an EMBL/GenBank/DDBJ whole genome shotgun (WGS) entry which is preliminary data.</text>
</comment>
<dbReference type="InterPro" id="IPR037252">
    <property type="entry name" value="Mib_Herc2_sf"/>
</dbReference>
<dbReference type="OrthoDB" id="6157543at2759"/>
<evidence type="ECO:0000313" key="3">
    <source>
        <dbReference type="Proteomes" id="UP000265618"/>
    </source>
</evidence>
<reference evidence="2 3" key="1">
    <citation type="journal article" date="2018" name="PLoS ONE">
        <title>The draft genome of Kipferlia bialata reveals reductive genome evolution in fornicate parasites.</title>
        <authorList>
            <person name="Tanifuji G."/>
            <person name="Takabayashi S."/>
            <person name="Kume K."/>
            <person name="Takagi M."/>
            <person name="Nakayama T."/>
            <person name="Kamikawa R."/>
            <person name="Inagaki Y."/>
            <person name="Hashimoto T."/>
        </authorList>
    </citation>
    <scope>NUCLEOTIDE SEQUENCE [LARGE SCALE GENOMIC DNA]</scope>
    <source>
        <strain evidence="2">NY0173</strain>
    </source>
</reference>
<sequence>MASAWVQSNRDNTTTLAPVHIDARLHALQGEGHTVQRQVEELTRPERLAQWALANNFTQQRWCLVRNQSVVPHAEVTPASVRVGAVVQLNPSCQAPGAGAVSKGEAPTKAGLSMRGVIVAVLGPSTVSVRWDRARRQAAVREGAMPGVLAPSDALYDIHQIGNKERSLVYSEDQSPVSDAVSLLRARAPQAKDTRKTAQRLSAAQAEIERMSTVITRLRRGDASGEEETAAVVDVARLRRNVSVSRGPDWQWSDQDGASGQGVVQGECQDKQGWVNVRWESGETNSYRAGYQHRYDLVYSDGCVTRTIDWDHIRCGLYVERGTDWEWENQDGGAGSKGLLLRRDQERGWAWVQWGKESINRYRVGHESKHDVQYCSPVPTAVPRPSPYINALRTEVQALLGHVHDLSRKLKAISTELYTRASRQAEGPTPGANQGQQMGVQRERATGYKGVVYPYDAVVTMDNLVSGGRVMRGPDWNEMYVGIDIGIAYRKEIRCSHCKMCVVHYTEEEVEDCYDEWEYRLDGFQCK</sequence>
<feature type="domain" description="MIB/HERC2" evidence="1">
    <location>
        <begin position="305"/>
        <end position="378"/>
    </location>
</feature>